<dbReference type="STRING" id="1385520.N802_07820"/>
<dbReference type="Gene3D" id="1.10.10.10">
    <property type="entry name" value="Winged helix-like DNA-binding domain superfamily/Winged helix DNA-binding domain"/>
    <property type="match status" value="1"/>
</dbReference>
<dbReference type="InterPro" id="IPR051081">
    <property type="entry name" value="HTH_MetalResp_TranReg"/>
</dbReference>
<dbReference type="InterPro" id="IPR036388">
    <property type="entry name" value="WH-like_DNA-bd_sf"/>
</dbReference>
<evidence type="ECO:0000256" key="3">
    <source>
        <dbReference type="ARBA" id="ARBA00023163"/>
    </source>
</evidence>
<dbReference type="PANTHER" id="PTHR33154:SF33">
    <property type="entry name" value="TRANSCRIPTIONAL REPRESSOR SDPR"/>
    <property type="match status" value="1"/>
</dbReference>
<evidence type="ECO:0000313" key="5">
    <source>
        <dbReference type="EMBL" id="KGN33715.1"/>
    </source>
</evidence>
<gene>
    <name evidence="5" type="ORF">N802_07820</name>
</gene>
<evidence type="ECO:0000256" key="2">
    <source>
        <dbReference type="ARBA" id="ARBA00023125"/>
    </source>
</evidence>
<organism evidence="5 6">
    <name type="scientific">Knoellia sinensis KCTC 19936</name>
    <dbReference type="NCBI Taxonomy" id="1385520"/>
    <lineage>
        <taxon>Bacteria</taxon>
        <taxon>Bacillati</taxon>
        <taxon>Actinomycetota</taxon>
        <taxon>Actinomycetes</taxon>
        <taxon>Micrococcales</taxon>
        <taxon>Intrasporangiaceae</taxon>
        <taxon>Knoellia</taxon>
    </lineage>
</organism>
<dbReference type="SUPFAM" id="SSF46785">
    <property type="entry name" value="Winged helix' DNA-binding domain"/>
    <property type="match status" value="1"/>
</dbReference>
<evidence type="ECO:0000313" key="6">
    <source>
        <dbReference type="Proteomes" id="UP000030002"/>
    </source>
</evidence>
<accession>A0A0A0J8G3</accession>
<dbReference type="CDD" id="cd00090">
    <property type="entry name" value="HTH_ARSR"/>
    <property type="match status" value="1"/>
</dbReference>
<dbReference type="PANTHER" id="PTHR33154">
    <property type="entry name" value="TRANSCRIPTIONAL REGULATOR, ARSR FAMILY"/>
    <property type="match status" value="1"/>
</dbReference>
<dbReference type="eggNOG" id="COG0640">
    <property type="taxonomic scope" value="Bacteria"/>
</dbReference>
<protein>
    <submittedName>
        <fullName evidence="5">ArsR family transcriptional regulator</fullName>
    </submittedName>
</protein>
<proteinExistence type="predicted"/>
<sequence length="203" mass="22510">MSSDLPETNTSLTGLRLDARSLKVLAHPLRSRLLSALRRGGPATATALASALGTNSGATSYHLRKLESVGLVADTGEGEGKRRLWRAATESHQYEPSDFAGDEDSETALNWLVRDYTRHFAEQFEKWLDVEAAWPSAWRDAAGMSDSYVIATPDQLQAMRTEIYAVIDRYRRVGQGNPAARRLAVYNVTYPLDLDRIPRGEDS</sequence>
<comment type="caution">
    <text evidence="5">The sequence shown here is derived from an EMBL/GenBank/DDBJ whole genome shotgun (WGS) entry which is preliminary data.</text>
</comment>
<keyword evidence="2" id="KW-0238">DNA-binding</keyword>
<dbReference type="InterPro" id="IPR011991">
    <property type="entry name" value="ArsR-like_HTH"/>
</dbReference>
<dbReference type="AlphaFoldDB" id="A0A0A0J8G3"/>
<dbReference type="Pfam" id="PF12840">
    <property type="entry name" value="HTH_20"/>
    <property type="match status" value="1"/>
</dbReference>
<keyword evidence="6" id="KW-1185">Reference proteome</keyword>
<dbReference type="InterPro" id="IPR036390">
    <property type="entry name" value="WH_DNA-bd_sf"/>
</dbReference>
<dbReference type="EMBL" id="AVPJ01000003">
    <property type="protein sequence ID" value="KGN33715.1"/>
    <property type="molecule type" value="Genomic_DNA"/>
</dbReference>
<keyword evidence="3" id="KW-0804">Transcription</keyword>
<evidence type="ECO:0000256" key="1">
    <source>
        <dbReference type="ARBA" id="ARBA00023015"/>
    </source>
</evidence>
<dbReference type="OrthoDB" id="7945987at2"/>
<name>A0A0A0J8G3_9MICO</name>
<dbReference type="RefSeq" id="WP_035913229.1">
    <property type="nucleotide sequence ID" value="NZ_AVPJ01000003.1"/>
</dbReference>
<feature type="domain" description="HTH arsR-type" evidence="4">
    <location>
        <begin position="20"/>
        <end position="114"/>
    </location>
</feature>
<dbReference type="GO" id="GO:0003677">
    <property type="term" value="F:DNA binding"/>
    <property type="evidence" value="ECO:0007669"/>
    <property type="project" value="UniProtKB-KW"/>
</dbReference>
<dbReference type="GO" id="GO:0003700">
    <property type="term" value="F:DNA-binding transcription factor activity"/>
    <property type="evidence" value="ECO:0007669"/>
    <property type="project" value="InterPro"/>
</dbReference>
<dbReference type="SMART" id="SM00418">
    <property type="entry name" value="HTH_ARSR"/>
    <property type="match status" value="1"/>
</dbReference>
<reference evidence="5 6" key="1">
    <citation type="submission" date="2013-08" db="EMBL/GenBank/DDBJ databases">
        <title>The genome sequence of Knoellia sinensis.</title>
        <authorList>
            <person name="Zhu W."/>
            <person name="Wang G."/>
        </authorList>
    </citation>
    <scope>NUCLEOTIDE SEQUENCE [LARGE SCALE GENOMIC DNA]</scope>
    <source>
        <strain evidence="5 6">KCTC 19936</strain>
    </source>
</reference>
<keyword evidence="1" id="KW-0805">Transcription regulation</keyword>
<dbReference type="Proteomes" id="UP000030002">
    <property type="component" value="Unassembled WGS sequence"/>
</dbReference>
<dbReference type="InterPro" id="IPR001845">
    <property type="entry name" value="HTH_ArsR_DNA-bd_dom"/>
</dbReference>
<evidence type="ECO:0000259" key="4">
    <source>
        <dbReference type="SMART" id="SM00418"/>
    </source>
</evidence>